<evidence type="ECO:0000259" key="2">
    <source>
        <dbReference type="Pfam" id="PF00884"/>
    </source>
</evidence>
<comment type="caution">
    <text evidence="3">The sequence shown here is derived from an EMBL/GenBank/DDBJ whole genome shotgun (WGS) entry which is preliminary data.</text>
</comment>
<dbReference type="Pfam" id="PF00884">
    <property type="entry name" value="Sulfatase"/>
    <property type="match status" value="1"/>
</dbReference>
<proteinExistence type="predicted"/>
<feature type="chain" id="PRO_5030849983" evidence="1">
    <location>
        <begin position="28"/>
        <end position="532"/>
    </location>
</feature>
<reference evidence="3 4" key="1">
    <citation type="submission" date="2020-04" db="EMBL/GenBank/DDBJ databases">
        <title>Flammeovirga sp. SR4, a novel species isolated from seawater.</title>
        <authorList>
            <person name="Wang X."/>
        </authorList>
    </citation>
    <scope>NUCLEOTIDE SEQUENCE [LARGE SCALE GENOMIC DNA]</scope>
    <source>
        <strain evidence="3 4">ATCC 23126</strain>
    </source>
</reference>
<accession>A0A7X9P3X9</accession>
<name>A0A7X9P3X9_9BACT</name>
<keyword evidence="4" id="KW-1185">Reference proteome</keyword>
<dbReference type="GO" id="GO:0016787">
    <property type="term" value="F:hydrolase activity"/>
    <property type="evidence" value="ECO:0007669"/>
    <property type="project" value="UniProtKB-KW"/>
</dbReference>
<dbReference type="EMBL" id="JABANE010000029">
    <property type="protein sequence ID" value="NME68767.1"/>
    <property type="molecule type" value="Genomic_DNA"/>
</dbReference>
<dbReference type="AlphaFoldDB" id="A0A7X9P3X9"/>
<keyword evidence="1" id="KW-0732">Signal</keyword>
<dbReference type="Proteomes" id="UP000576082">
    <property type="component" value="Unassembled WGS sequence"/>
</dbReference>
<dbReference type="PANTHER" id="PTHR43751:SF3">
    <property type="entry name" value="SULFATASE N-TERMINAL DOMAIN-CONTAINING PROTEIN"/>
    <property type="match status" value="1"/>
</dbReference>
<dbReference type="InterPro" id="IPR017850">
    <property type="entry name" value="Alkaline_phosphatase_core_sf"/>
</dbReference>
<organism evidence="3 4">
    <name type="scientific">Flammeovirga aprica JL-4</name>
    <dbReference type="NCBI Taxonomy" id="694437"/>
    <lineage>
        <taxon>Bacteria</taxon>
        <taxon>Pseudomonadati</taxon>
        <taxon>Bacteroidota</taxon>
        <taxon>Cytophagia</taxon>
        <taxon>Cytophagales</taxon>
        <taxon>Flammeovirgaceae</taxon>
        <taxon>Flammeovirga</taxon>
    </lineage>
</organism>
<dbReference type="Gene3D" id="3.40.720.10">
    <property type="entry name" value="Alkaline Phosphatase, subunit A"/>
    <property type="match status" value="1"/>
</dbReference>
<dbReference type="InterPro" id="IPR000917">
    <property type="entry name" value="Sulfatase_N"/>
</dbReference>
<feature type="signal peptide" evidence="1">
    <location>
        <begin position="1"/>
        <end position="27"/>
    </location>
</feature>
<keyword evidence="3" id="KW-0808">Transferase</keyword>
<dbReference type="RefSeq" id="WP_169657061.1">
    <property type="nucleotide sequence ID" value="NZ_JABANE010000029.1"/>
</dbReference>
<evidence type="ECO:0000256" key="1">
    <source>
        <dbReference type="SAM" id="SignalP"/>
    </source>
</evidence>
<dbReference type="PANTHER" id="PTHR43751">
    <property type="entry name" value="SULFATASE"/>
    <property type="match status" value="1"/>
</dbReference>
<keyword evidence="3" id="KW-0378">Hydrolase</keyword>
<evidence type="ECO:0000313" key="4">
    <source>
        <dbReference type="Proteomes" id="UP000576082"/>
    </source>
</evidence>
<feature type="domain" description="Sulfatase N-terminal" evidence="2">
    <location>
        <begin position="42"/>
        <end position="423"/>
    </location>
</feature>
<gene>
    <name evidence="3" type="ORF">HHU12_12415</name>
</gene>
<sequence>MMNHTPTIMKKHHLILCLFSLLCISCAQETTQTSADVKEEKPNIILIYADDLGAGILGYNGQTKIKTPNIDQLAKSGKVFTNAYGSNVCSPARASILTGLNNAHAPVHTPGGLQCQLVAGLIDQATFDKKIYRKQNEGHYYIGQMAQKAGYTTSYFGKLGFGYSDTSEMIDSYGFDYHCGLLDAVMCWSFYPPHYFENGKRILLPNNPKVTKRSPTCLLVGEDSMTYSEDIWLEKALTYIDDKKEEPFFMIYATQLPHGPASIAPKDYVYKDQEGWTKQEKVYASMIHKLDQSVGSLVKKLDELGLSENTLIVFTSDNGHEIQSYTTVNPKTIDPNLVYDYKTKTFNQPIVKPKSKPEFWDGHHAGEDIFNGTRGERGMKRYSFQGGIHLPYIAKWPKKIKASTLSDVVITDYDFMPTIAALINGEIKQTDGISYLPSLLDEGEQQRHDYIFFKNTTGAARDVLIQDAWKLVNEMDLEASDYATQKRVYKWGLYDLSNDPYEKNNLASEFPAKVKEMKKLVTEANQPIQLAQ</sequence>
<dbReference type="SUPFAM" id="SSF53649">
    <property type="entry name" value="Alkaline phosphatase-like"/>
    <property type="match status" value="1"/>
</dbReference>
<evidence type="ECO:0000313" key="3">
    <source>
        <dbReference type="EMBL" id="NME68767.1"/>
    </source>
</evidence>
<dbReference type="Gene3D" id="3.30.1120.10">
    <property type="match status" value="1"/>
</dbReference>
<protein>
    <submittedName>
        <fullName evidence="3">Sulfatase-like hydrolase/transferase</fullName>
    </submittedName>
</protein>
<dbReference type="InterPro" id="IPR052701">
    <property type="entry name" value="GAG_Ulvan_Degrading_Sulfatases"/>
</dbReference>
<dbReference type="GO" id="GO:0016740">
    <property type="term" value="F:transferase activity"/>
    <property type="evidence" value="ECO:0007669"/>
    <property type="project" value="UniProtKB-KW"/>
</dbReference>